<feature type="transmembrane region" description="Helical" evidence="1">
    <location>
        <begin position="6"/>
        <end position="24"/>
    </location>
</feature>
<dbReference type="Proteomes" id="UP000277633">
    <property type="component" value="Unassembled WGS sequence"/>
</dbReference>
<feature type="transmembrane region" description="Helical" evidence="1">
    <location>
        <begin position="57"/>
        <end position="76"/>
    </location>
</feature>
<keyword evidence="1" id="KW-1133">Transmembrane helix</keyword>
<dbReference type="AlphaFoldDB" id="A0A497JF66"/>
<reference evidence="2 3" key="1">
    <citation type="submission" date="2018-06" db="EMBL/GenBank/DDBJ databases">
        <title>Extensive metabolic versatility and redundancy in microbially diverse, dynamic hydrothermal sediments.</title>
        <authorList>
            <person name="Dombrowski N."/>
            <person name="Teske A."/>
            <person name="Baker B.J."/>
        </authorList>
    </citation>
    <scope>NUCLEOTIDE SEQUENCE [LARGE SCALE GENOMIC DNA]</scope>
    <source>
        <strain evidence="2">B9_G13</strain>
    </source>
</reference>
<evidence type="ECO:0000313" key="2">
    <source>
        <dbReference type="EMBL" id="RLG69133.1"/>
    </source>
</evidence>
<keyword evidence="1" id="KW-0472">Membrane</keyword>
<feature type="transmembrane region" description="Helical" evidence="1">
    <location>
        <begin position="83"/>
        <end position="108"/>
    </location>
</feature>
<comment type="caution">
    <text evidence="2">The sequence shown here is derived from an EMBL/GenBank/DDBJ whole genome shotgun (WGS) entry which is preliminary data.</text>
</comment>
<name>A0A497JF66_9ARCH</name>
<proteinExistence type="predicted"/>
<keyword evidence="1" id="KW-0812">Transmembrane</keyword>
<organism evidence="2 3">
    <name type="scientific">Candidatus Iainarchaeum sp</name>
    <dbReference type="NCBI Taxonomy" id="3101447"/>
    <lineage>
        <taxon>Archaea</taxon>
        <taxon>Candidatus Iainarchaeota</taxon>
        <taxon>Candidatus Iainarchaeia</taxon>
        <taxon>Candidatus Iainarchaeales</taxon>
        <taxon>Candidatus Iainarchaeaceae</taxon>
        <taxon>Candidatus Iainarchaeum</taxon>
    </lineage>
</organism>
<gene>
    <name evidence="2" type="ORF">DRO07_02695</name>
</gene>
<accession>A0A497JF66</accession>
<evidence type="ECO:0000256" key="1">
    <source>
        <dbReference type="SAM" id="Phobius"/>
    </source>
</evidence>
<protein>
    <submittedName>
        <fullName evidence="2">Uncharacterized protein</fullName>
    </submittedName>
</protein>
<dbReference type="EMBL" id="QMWO01000096">
    <property type="protein sequence ID" value="RLG69133.1"/>
    <property type="molecule type" value="Genomic_DNA"/>
</dbReference>
<evidence type="ECO:0000313" key="3">
    <source>
        <dbReference type="Proteomes" id="UP000277633"/>
    </source>
</evidence>
<feature type="transmembrane region" description="Helical" evidence="1">
    <location>
        <begin position="31"/>
        <end position="51"/>
    </location>
</feature>
<sequence>MDQTIGSWAFIIGVLIAILGGIFAPMLAEQAAWITLVLVILGLIVGFLNIGDKEVPGFLMATIALMLVGSADLEIIDKVIAPVGTYLASIVANIVAFVAPAALVVALLEIYRLASTPKGTTAK</sequence>